<accession>A0A2J7ZUQ9</accession>
<reference evidence="7 8" key="1">
    <citation type="journal article" date="2017" name="Mol. Biol. Evol.">
        <title>The 4-celled Tetrabaena socialis nuclear genome reveals the essential components for genetic control of cell number at the origin of multicellularity in the volvocine lineage.</title>
        <authorList>
            <person name="Featherston J."/>
            <person name="Arakaki Y."/>
            <person name="Hanschen E.R."/>
            <person name="Ferris P.J."/>
            <person name="Michod R.E."/>
            <person name="Olson B.J.S.C."/>
            <person name="Nozaki H."/>
            <person name="Durand P.M."/>
        </authorList>
    </citation>
    <scope>NUCLEOTIDE SEQUENCE [LARGE SCALE GENOMIC DNA]</scope>
    <source>
        <strain evidence="7 8">NIES-571</strain>
    </source>
</reference>
<sequence length="593" mass="65482">VHSPTKPVLVFVSSRRQTRLTALDLITYAVADERPQQFLHMTEAELEACMLGVKDAALRHCLQFGIGLHHAGLPDKDRSLVEKLYVECKIQVLVATSTLAWGVNTPAHLVVIKGTEFYDAPTKRYVDFPITDVLQMMGRAGRPQYDRHGVAVIMVHEPKKQFYKRFLYEPFPVESSLQDQARAAGGCGGQNIDSTGPGHEAANKALGERRMAAAKGRCGDGVLPQQPYAQPQQPYAQPQQPYAQPQQPYAQPQQPYAQPQQPYAQPQQPYAQPQQPYEQPQQPYAQPQQPYVQPQQPYAQPYNAAMTQAPMPMHMPHIENLESIPGVVVKETSSVVDAVMESIGGAYEAANKYHIKAMPGDKRPATVHGESGSWLPTGAEIDNLPQVFYVEEDSSCCLRATLAYFGGLNLRALTLNYYQGTSRNITVDRPCMLGACCCCPLEMSIMNQGQLVGMVKEDCDSCCGCCWEQCCLCTCTHKVMVGSSRVSMVHKYSLKNYACCCGRVNNCCGATCCKPNFFIDVVEPDGKLASVIQKTYGGDKGCAACCRCTFDFSNYILPFPPKATHWDRVALLTGLLSVEYAYHSRQGGENNDS</sequence>
<evidence type="ECO:0000256" key="1">
    <source>
        <dbReference type="ARBA" id="ARBA00022741"/>
    </source>
</evidence>
<dbReference type="SUPFAM" id="SSF52540">
    <property type="entry name" value="P-loop containing nucleoside triphosphate hydrolases"/>
    <property type="match status" value="1"/>
</dbReference>
<feature type="region of interest" description="Disordered" evidence="5">
    <location>
        <begin position="211"/>
        <end position="295"/>
    </location>
</feature>
<dbReference type="EMBL" id="PGGS01000437">
    <property type="protein sequence ID" value="PNH03988.1"/>
    <property type="molecule type" value="Genomic_DNA"/>
</dbReference>
<dbReference type="OrthoDB" id="444338at2759"/>
<keyword evidence="1" id="KW-0547">Nucleotide-binding</keyword>
<feature type="non-terminal residue" evidence="7">
    <location>
        <position position="1"/>
    </location>
</feature>
<dbReference type="InterPro" id="IPR027417">
    <property type="entry name" value="P-loop_NTPase"/>
</dbReference>
<name>A0A2J7ZUQ9_9CHLO</name>
<dbReference type="Pfam" id="PF00271">
    <property type="entry name" value="Helicase_C"/>
    <property type="match status" value="1"/>
</dbReference>
<evidence type="ECO:0000256" key="4">
    <source>
        <dbReference type="ARBA" id="ARBA00022840"/>
    </source>
</evidence>
<dbReference type="GO" id="GO:0004386">
    <property type="term" value="F:helicase activity"/>
    <property type="evidence" value="ECO:0007669"/>
    <property type="project" value="UniProtKB-KW"/>
</dbReference>
<dbReference type="PROSITE" id="PS51194">
    <property type="entry name" value="HELICASE_CTER"/>
    <property type="match status" value="1"/>
</dbReference>
<feature type="region of interest" description="Disordered" evidence="5">
    <location>
        <begin position="182"/>
        <end position="201"/>
    </location>
</feature>
<keyword evidence="3" id="KW-0347">Helicase</keyword>
<feature type="compositionally biased region" description="Low complexity" evidence="5">
    <location>
        <begin position="224"/>
        <end position="295"/>
    </location>
</feature>
<protein>
    <submittedName>
        <fullName evidence="7">Activating signal cointegrator 1 complex subunit 3</fullName>
    </submittedName>
</protein>
<dbReference type="FunFam" id="3.40.50.300:FF:000231">
    <property type="entry name" value="Activating signal cointegrator 1 complex subunit 3"/>
    <property type="match status" value="1"/>
</dbReference>
<dbReference type="AlphaFoldDB" id="A0A2J7ZUQ9"/>
<dbReference type="GO" id="GO:0005524">
    <property type="term" value="F:ATP binding"/>
    <property type="evidence" value="ECO:0007669"/>
    <property type="project" value="UniProtKB-KW"/>
</dbReference>
<dbReference type="Gene3D" id="3.40.50.300">
    <property type="entry name" value="P-loop containing nucleotide triphosphate hydrolases"/>
    <property type="match status" value="1"/>
</dbReference>
<keyword evidence="2" id="KW-0378">Hydrolase</keyword>
<dbReference type="GO" id="GO:0005634">
    <property type="term" value="C:nucleus"/>
    <property type="evidence" value="ECO:0007669"/>
    <property type="project" value="TreeGrafter"/>
</dbReference>
<keyword evidence="8" id="KW-1185">Reference proteome</keyword>
<dbReference type="CDD" id="cd18795">
    <property type="entry name" value="SF2_C_Ski2"/>
    <property type="match status" value="1"/>
</dbReference>
<dbReference type="InterPro" id="IPR050474">
    <property type="entry name" value="Hel308_SKI2-like"/>
</dbReference>
<dbReference type="PANTHER" id="PTHR47961:SF4">
    <property type="entry name" value="ACTIVATING SIGNAL COINTEGRATOR 1 COMPLEX SUBUNIT 3"/>
    <property type="match status" value="1"/>
</dbReference>
<comment type="caution">
    <text evidence="7">The sequence shown here is derived from an EMBL/GenBank/DDBJ whole genome shotgun (WGS) entry which is preliminary data.</text>
</comment>
<keyword evidence="4" id="KW-0067">ATP-binding</keyword>
<dbReference type="PANTHER" id="PTHR47961">
    <property type="entry name" value="DNA POLYMERASE THETA, PUTATIVE (AFU_ORTHOLOGUE AFUA_1G05260)-RELATED"/>
    <property type="match status" value="1"/>
</dbReference>
<feature type="domain" description="Helicase C-terminal" evidence="6">
    <location>
        <begin position="1"/>
        <end position="200"/>
    </location>
</feature>
<dbReference type="GO" id="GO:0016787">
    <property type="term" value="F:hydrolase activity"/>
    <property type="evidence" value="ECO:0007669"/>
    <property type="project" value="UniProtKB-KW"/>
</dbReference>
<evidence type="ECO:0000256" key="5">
    <source>
        <dbReference type="SAM" id="MobiDB-lite"/>
    </source>
</evidence>
<gene>
    <name evidence="7" type="ORF">TSOC_009891</name>
</gene>
<evidence type="ECO:0000313" key="7">
    <source>
        <dbReference type="EMBL" id="PNH03988.1"/>
    </source>
</evidence>
<evidence type="ECO:0000313" key="8">
    <source>
        <dbReference type="Proteomes" id="UP000236333"/>
    </source>
</evidence>
<evidence type="ECO:0000256" key="3">
    <source>
        <dbReference type="ARBA" id="ARBA00022806"/>
    </source>
</evidence>
<dbReference type="SMART" id="SM00490">
    <property type="entry name" value="HELICc"/>
    <property type="match status" value="1"/>
</dbReference>
<proteinExistence type="predicted"/>
<organism evidence="7 8">
    <name type="scientific">Tetrabaena socialis</name>
    <dbReference type="NCBI Taxonomy" id="47790"/>
    <lineage>
        <taxon>Eukaryota</taxon>
        <taxon>Viridiplantae</taxon>
        <taxon>Chlorophyta</taxon>
        <taxon>core chlorophytes</taxon>
        <taxon>Chlorophyceae</taxon>
        <taxon>CS clade</taxon>
        <taxon>Chlamydomonadales</taxon>
        <taxon>Tetrabaenaceae</taxon>
        <taxon>Tetrabaena</taxon>
    </lineage>
</organism>
<dbReference type="InterPro" id="IPR001650">
    <property type="entry name" value="Helicase_C-like"/>
</dbReference>
<dbReference type="Proteomes" id="UP000236333">
    <property type="component" value="Unassembled WGS sequence"/>
</dbReference>
<evidence type="ECO:0000256" key="2">
    <source>
        <dbReference type="ARBA" id="ARBA00022801"/>
    </source>
</evidence>
<evidence type="ECO:0000259" key="6">
    <source>
        <dbReference type="PROSITE" id="PS51194"/>
    </source>
</evidence>